<organism evidence="2 3">
    <name type="scientific">Mucor circinelloides f. lusitanicus</name>
    <name type="common">Mucor racemosus var. lusitanicus</name>
    <dbReference type="NCBI Taxonomy" id="29924"/>
    <lineage>
        <taxon>Eukaryota</taxon>
        <taxon>Fungi</taxon>
        <taxon>Fungi incertae sedis</taxon>
        <taxon>Mucoromycota</taxon>
        <taxon>Mucoromycotina</taxon>
        <taxon>Mucoromycetes</taxon>
        <taxon>Mucorales</taxon>
        <taxon>Mucorineae</taxon>
        <taxon>Mucoraceae</taxon>
        <taxon>Mucor</taxon>
    </lineage>
</organism>
<protein>
    <submittedName>
        <fullName evidence="2">Uncharacterized protein</fullName>
    </submittedName>
</protein>
<accession>A0A8H4B628</accession>
<dbReference type="EMBL" id="JAAECE010000019">
    <property type="protein sequence ID" value="KAF1795981.1"/>
    <property type="molecule type" value="Genomic_DNA"/>
</dbReference>
<feature type="region of interest" description="Disordered" evidence="1">
    <location>
        <begin position="1"/>
        <end position="32"/>
    </location>
</feature>
<evidence type="ECO:0000313" key="2">
    <source>
        <dbReference type="EMBL" id="KAF1795981.1"/>
    </source>
</evidence>
<dbReference type="Proteomes" id="UP000469890">
    <property type="component" value="Unassembled WGS sequence"/>
</dbReference>
<reference evidence="2 3" key="1">
    <citation type="submission" date="2019-09" db="EMBL/GenBank/DDBJ databases">
        <authorList>
            <consortium name="DOE Joint Genome Institute"/>
            <person name="Mondo S.J."/>
            <person name="Navarro-Mendoza M.I."/>
            <person name="Perez-Arques C."/>
            <person name="Panchal S."/>
            <person name="Nicolas F.E."/>
            <person name="Ganguly P."/>
            <person name="Pangilinan J."/>
            <person name="Grigoriev I."/>
            <person name="Heitman J."/>
            <person name="Sanya K."/>
            <person name="Garre V."/>
        </authorList>
    </citation>
    <scope>NUCLEOTIDE SEQUENCE [LARGE SCALE GENOMIC DNA]</scope>
    <source>
        <strain evidence="2 3">MU402</strain>
    </source>
</reference>
<comment type="caution">
    <text evidence="2">The sequence shown here is derived from an EMBL/GenBank/DDBJ whole genome shotgun (WGS) entry which is preliminary data.</text>
</comment>
<sequence>MSPPLETNDNHTPSSTHSLGVDTELSLLSSSSNNNDQAMDLFLNQVAEYNSQHVAFEQHQQASASSSAAAVTASSSQMNIDPSQILTHQQQQTAKVKQEEQQGFAKPAEPPKKGKQKAKETGHSSLLHVFTNPLLHAIPILARNCLNFEDFLAQTSLPGQSLLGPGEVEEETMPISRPPQSSETIVLGIFECSVCLTLVRNPEWKHKSRSACSS</sequence>
<gene>
    <name evidence="2" type="ORF">FB192DRAFT_1046233</name>
</gene>
<proteinExistence type="predicted"/>
<feature type="compositionally biased region" description="Polar residues" evidence="1">
    <location>
        <begin position="1"/>
        <end position="18"/>
    </location>
</feature>
<name>A0A8H4B628_MUCCL</name>
<feature type="compositionally biased region" description="Basic and acidic residues" evidence="1">
    <location>
        <begin position="109"/>
        <end position="121"/>
    </location>
</feature>
<evidence type="ECO:0000256" key="1">
    <source>
        <dbReference type="SAM" id="MobiDB-lite"/>
    </source>
</evidence>
<feature type="compositionally biased region" description="Polar residues" evidence="1">
    <location>
        <begin position="86"/>
        <end position="95"/>
    </location>
</feature>
<evidence type="ECO:0000313" key="3">
    <source>
        <dbReference type="Proteomes" id="UP000469890"/>
    </source>
</evidence>
<dbReference type="AlphaFoldDB" id="A0A8H4B628"/>
<feature type="region of interest" description="Disordered" evidence="1">
    <location>
        <begin position="86"/>
        <end position="121"/>
    </location>
</feature>